<dbReference type="Proteomes" id="UP000799757">
    <property type="component" value="Unassembled WGS sequence"/>
</dbReference>
<name>A0A6A6XX93_9PLEO</name>
<dbReference type="EMBL" id="MU001738">
    <property type="protein sequence ID" value="KAF2801166.1"/>
    <property type="molecule type" value="Genomic_DNA"/>
</dbReference>
<proteinExistence type="predicted"/>
<sequence>MFGKRRVRLQPGRKAHAAIAPFAFACSPTPSHLQAASVLLRFSSEGREKRIKRIPRIPPHLLCHLWPTVFAPSEPHHSPSSFLNPDAYRRTKRAHKWLLQLRASGRKCVEHANLAGKSGSRTLTFCFQALCFILNCSNEP</sequence>
<dbReference type="AlphaFoldDB" id="A0A6A6XX93"/>
<protein>
    <submittedName>
        <fullName evidence="1">Uncharacterized protein</fullName>
    </submittedName>
</protein>
<gene>
    <name evidence="1" type="ORF">K505DRAFT_391</name>
</gene>
<dbReference type="PROSITE" id="PS51257">
    <property type="entry name" value="PROKAR_LIPOPROTEIN"/>
    <property type="match status" value="1"/>
</dbReference>
<reference evidence="1" key="1">
    <citation type="journal article" date="2020" name="Stud. Mycol.">
        <title>101 Dothideomycetes genomes: a test case for predicting lifestyles and emergence of pathogens.</title>
        <authorList>
            <person name="Haridas S."/>
            <person name="Albert R."/>
            <person name="Binder M."/>
            <person name="Bloem J."/>
            <person name="Labutti K."/>
            <person name="Salamov A."/>
            <person name="Andreopoulos B."/>
            <person name="Baker S."/>
            <person name="Barry K."/>
            <person name="Bills G."/>
            <person name="Bluhm B."/>
            <person name="Cannon C."/>
            <person name="Castanera R."/>
            <person name="Culley D."/>
            <person name="Daum C."/>
            <person name="Ezra D."/>
            <person name="Gonzalez J."/>
            <person name="Henrissat B."/>
            <person name="Kuo A."/>
            <person name="Liang C."/>
            <person name="Lipzen A."/>
            <person name="Lutzoni F."/>
            <person name="Magnuson J."/>
            <person name="Mondo S."/>
            <person name="Nolan M."/>
            <person name="Ohm R."/>
            <person name="Pangilinan J."/>
            <person name="Park H.-J."/>
            <person name="Ramirez L."/>
            <person name="Alfaro M."/>
            <person name="Sun H."/>
            <person name="Tritt A."/>
            <person name="Yoshinaga Y."/>
            <person name="Zwiers L.-H."/>
            <person name="Turgeon B."/>
            <person name="Goodwin S."/>
            <person name="Spatafora J."/>
            <person name="Crous P."/>
            <person name="Grigoriev I."/>
        </authorList>
    </citation>
    <scope>NUCLEOTIDE SEQUENCE</scope>
    <source>
        <strain evidence="1">CBS 109.77</strain>
    </source>
</reference>
<accession>A0A6A6XX93</accession>
<evidence type="ECO:0000313" key="2">
    <source>
        <dbReference type="Proteomes" id="UP000799757"/>
    </source>
</evidence>
<organism evidence="1 2">
    <name type="scientific">Melanomma pulvis-pyrius CBS 109.77</name>
    <dbReference type="NCBI Taxonomy" id="1314802"/>
    <lineage>
        <taxon>Eukaryota</taxon>
        <taxon>Fungi</taxon>
        <taxon>Dikarya</taxon>
        <taxon>Ascomycota</taxon>
        <taxon>Pezizomycotina</taxon>
        <taxon>Dothideomycetes</taxon>
        <taxon>Pleosporomycetidae</taxon>
        <taxon>Pleosporales</taxon>
        <taxon>Melanommataceae</taxon>
        <taxon>Melanomma</taxon>
    </lineage>
</organism>
<evidence type="ECO:0000313" key="1">
    <source>
        <dbReference type="EMBL" id="KAF2801166.1"/>
    </source>
</evidence>
<keyword evidence="2" id="KW-1185">Reference proteome</keyword>